<keyword evidence="3" id="KW-1185">Reference proteome</keyword>
<evidence type="ECO:0000313" key="3">
    <source>
        <dbReference type="Proteomes" id="UP000766336"/>
    </source>
</evidence>
<evidence type="ECO:0008006" key="4">
    <source>
        <dbReference type="Google" id="ProtNLM"/>
    </source>
</evidence>
<evidence type="ECO:0000256" key="1">
    <source>
        <dbReference type="SAM" id="Phobius"/>
    </source>
</evidence>
<feature type="transmembrane region" description="Helical" evidence="1">
    <location>
        <begin position="20"/>
        <end position="41"/>
    </location>
</feature>
<feature type="transmembrane region" description="Helical" evidence="1">
    <location>
        <begin position="349"/>
        <end position="368"/>
    </location>
</feature>
<accession>A0ABS5Q744</accession>
<gene>
    <name evidence="2" type="ORF">KHU32_00615</name>
</gene>
<dbReference type="Proteomes" id="UP000766336">
    <property type="component" value="Unassembled WGS sequence"/>
</dbReference>
<comment type="caution">
    <text evidence="2">The sequence shown here is derived from an EMBL/GenBank/DDBJ whole genome shotgun (WGS) entry which is preliminary data.</text>
</comment>
<reference evidence="2 3" key="1">
    <citation type="submission" date="2021-05" db="EMBL/GenBank/DDBJ databases">
        <title>Roseococcus sp. XZZS9, whole genome shotgun sequencing project.</title>
        <authorList>
            <person name="Zhao G."/>
            <person name="Shen L."/>
        </authorList>
    </citation>
    <scope>NUCLEOTIDE SEQUENCE [LARGE SCALE GENOMIC DNA]</scope>
    <source>
        <strain evidence="2 3">XZZS9</strain>
    </source>
</reference>
<dbReference type="EMBL" id="JAHCDA010000001">
    <property type="protein sequence ID" value="MBS7809416.1"/>
    <property type="molecule type" value="Genomic_DNA"/>
</dbReference>
<organism evidence="2 3">
    <name type="scientific">Roseococcus pinisoli</name>
    <dbReference type="NCBI Taxonomy" id="2835040"/>
    <lineage>
        <taxon>Bacteria</taxon>
        <taxon>Pseudomonadati</taxon>
        <taxon>Pseudomonadota</taxon>
        <taxon>Alphaproteobacteria</taxon>
        <taxon>Acetobacterales</taxon>
        <taxon>Roseomonadaceae</taxon>
        <taxon>Roseococcus</taxon>
    </lineage>
</organism>
<keyword evidence="1" id="KW-0472">Membrane</keyword>
<feature type="transmembrane region" description="Helical" evidence="1">
    <location>
        <begin position="76"/>
        <end position="92"/>
    </location>
</feature>
<protein>
    <recommendedName>
        <fullName evidence="4">Glycosyltransferase RgtA/B/C/D-like domain-containing protein</fullName>
    </recommendedName>
</protein>
<evidence type="ECO:0000313" key="2">
    <source>
        <dbReference type="EMBL" id="MBS7809416.1"/>
    </source>
</evidence>
<name>A0ABS5Q744_9PROT</name>
<keyword evidence="1" id="KW-1133">Transmembrane helix</keyword>
<feature type="transmembrane region" description="Helical" evidence="1">
    <location>
        <begin position="318"/>
        <end position="337"/>
    </location>
</feature>
<proteinExistence type="predicted"/>
<feature type="transmembrane region" description="Helical" evidence="1">
    <location>
        <begin position="104"/>
        <end position="131"/>
    </location>
</feature>
<feature type="transmembrane region" description="Helical" evidence="1">
    <location>
        <begin position="137"/>
        <end position="158"/>
    </location>
</feature>
<keyword evidence="1" id="KW-0812">Transmembrane</keyword>
<feature type="transmembrane region" description="Helical" evidence="1">
    <location>
        <begin position="53"/>
        <end position="70"/>
    </location>
</feature>
<sequence length="406" mass="44066">MIWDKPWIYGPFAWVFHQHVTLWGTVLAQGLIVSHLVWLLAHVLGQARPWRHLATCAALAFFTAAPWSAAMVMPDILTPVAVLCVALLGWGWDRLGRAERAWLIVLGSLATAAHLSNLPVIFALVVLAAILRAGWGTVLRAGIPLAGALALLLATNLVGHGRLAVSPYGSTFFLARLIADGPAARTIEARCPEAGWYLCAFAGRLPTNSDVFLWTPDSPVNRRPDGTPIFLGGVLLAPEARIIVAETLRREPLAVLGDALSNFVAQLRRSQIGDTLSRHDAGTGVEREVAKGFPPAELARLENSRQMRDELKPIGRRFNPLFSIALLLAVPFVLLAWRRAHRSGDLRSLGLLLCLLVGLTGNALATGVLSMPHHRYQARVVWLLPLAAMLFAGRPAVPPASRRIEA</sequence>